<proteinExistence type="predicted"/>
<dbReference type="GO" id="GO:0016787">
    <property type="term" value="F:hydrolase activity"/>
    <property type="evidence" value="ECO:0007669"/>
    <property type="project" value="UniProtKB-KW"/>
</dbReference>
<feature type="compositionally biased region" description="Low complexity" evidence="11">
    <location>
        <begin position="1446"/>
        <end position="1461"/>
    </location>
</feature>
<evidence type="ECO:0008006" key="19">
    <source>
        <dbReference type="Google" id="ProtNLM"/>
    </source>
</evidence>
<feature type="compositionally biased region" description="Polar residues" evidence="11">
    <location>
        <begin position="31"/>
        <end position="50"/>
    </location>
</feature>
<evidence type="ECO:0000313" key="18">
    <source>
        <dbReference type="Proteomes" id="UP000620104"/>
    </source>
</evidence>
<dbReference type="InterPro" id="IPR014012">
    <property type="entry name" value="HSA_dom"/>
</dbReference>
<feature type="region of interest" description="Disordered" evidence="11">
    <location>
        <begin position="527"/>
        <end position="559"/>
    </location>
</feature>
<gene>
    <name evidence="17" type="ORF">NliqN6_5634</name>
</gene>
<evidence type="ECO:0000256" key="5">
    <source>
        <dbReference type="ARBA" id="ARBA00023015"/>
    </source>
</evidence>
<dbReference type="Pfam" id="PF14619">
    <property type="entry name" value="SnAC"/>
    <property type="match status" value="1"/>
</dbReference>
<dbReference type="PROSITE" id="PS51204">
    <property type="entry name" value="HSA"/>
    <property type="match status" value="1"/>
</dbReference>
<keyword evidence="5" id="KW-0805">Transcription regulation</keyword>
<keyword evidence="18" id="KW-1185">Reference proteome</keyword>
<dbReference type="SMART" id="SM00487">
    <property type="entry name" value="DEXDc"/>
    <property type="match status" value="1"/>
</dbReference>
<dbReference type="PROSITE" id="PS51666">
    <property type="entry name" value="QLQ"/>
    <property type="match status" value="1"/>
</dbReference>
<dbReference type="Pfam" id="PF07529">
    <property type="entry name" value="HSA"/>
    <property type="match status" value="1"/>
</dbReference>
<evidence type="ECO:0000256" key="2">
    <source>
        <dbReference type="ARBA" id="ARBA00022741"/>
    </source>
</evidence>
<feature type="coiled-coil region" evidence="10">
    <location>
        <begin position="460"/>
        <end position="488"/>
    </location>
</feature>
<dbReference type="InterPro" id="IPR027417">
    <property type="entry name" value="P-loop_NTPase"/>
</dbReference>
<dbReference type="SMART" id="SM00297">
    <property type="entry name" value="BROMO"/>
    <property type="match status" value="1"/>
</dbReference>
<dbReference type="Gene3D" id="1.20.5.170">
    <property type="match status" value="1"/>
</dbReference>
<dbReference type="PANTHER" id="PTHR10799">
    <property type="entry name" value="SNF2/RAD54 HELICASE FAMILY"/>
    <property type="match status" value="1"/>
</dbReference>
<keyword evidence="3" id="KW-0378">Hydrolase</keyword>
<accession>A0A8H3YII5</accession>
<dbReference type="InterPro" id="IPR001487">
    <property type="entry name" value="Bromodomain"/>
</dbReference>
<comment type="subcellular location">
    <subcellularLocation>
        <location evidence="1">Nucleus</location>
    </subcellularLocation>
</comment>
<dbReference type="Proteomes" id="UP000620104">
    <property type="component" value="Unassembled WGS sequence"/>
</dbReference>
<dbReference type="PROSITE" id="PS51192">
    <property type="entry name" value="HELICASE_ATP_BIND_1"/>
    <property type="match status" value="1"/>
</dbReference>
<evidence type="ECO:0000256" key="4">
    <source>
        <dbReference type="ARBA" id="ARBA00022840"/>
    </source>
</evidence>
<dbReference type="SMART" id="SM01314">
    <property type="entry name" value="SnAC"/>
    <property type="match status" value="1"/>
</dbReference>
<feature type="compositionally biased region" description="Acidic residues" evidence="11">
    <location>
        <begin position="1496"/>
        <end position="1514"/>
    </location>
</feature>
<dbReference type="SMART" id="SM00490">
    <property type="entry name" value="HELICc"/>
    <property type="match status" value="1"/>
</dbReference>
<dbReference type="GO" id="GO:0006355">
    <property type="term" value="P:regulation of DNA-templated transcription"/>
    <property type="evidence" value="ECO:0007669"/>
    <property type="project" value="InterPro"/>
</dbReference>
<dbReference type="GO" id="GO:0005634">
    <property type="term" value="C:nucleus"/>
    <property type="evidence" value="ECO:0007669"/>
    <property type="project" value="UniProtKB-SubCell"/>
</dbReference>
<dbReference type="FunFam" id="3.40.50.10810:FF:000008">
    <property type="entry name" value="Chromatin structure-remodeling complex subunit snf21"/>
    <property type="match status" value="1"/>
</dbReference>
<evidence type="ECO:0000259" key="13">
    <source>
        <dbReference type="PROSITE" id="PS51192"/>
    </source>
</evidence>
<dbReference type="CDD" id="cd17996">
    <property type="entry name" value="DEXHc_SMARCA2_SMARCA4"/>
    <property type="match status" value="1"/>
</dbReference>
<dbReference type="GO" id="GO:0005524">
    <property type="term" value="F:ATP binding"/>
    <property type="evidence" value="ECO:0007669"/>
    <property type="project" value="InterPro"/>
</dbReference>
<evidence type="ECO:0000256" key="8">
    <source>
        <dbReference type="ARBA" id="ARBA00023242"/>
    </source>
</evidence>
<sequence>MDGSGMTPSAQTLPSPSQAPPNGFQGFINGHATNNPQAGTNTDANGSMQNVPNVSSVRVIPPASQHALLGSYTPERFQSMLSRAETLRSAGWTEQTSSDLASIMALLNLWQKQVQRHADLRARATVDNQPAGQSSQPPPAQVQPTIPPSANMTPAQLAQLRTQVQAFKQLGKNIPLPLHIQQAIMGAPVPPAADGGELKAVEQTIQVLKKEEQQPTSTKAPGHGASTVAVEPERELPRALELDKENPIYPYNSISQEPHTYLQPLGRGTAYNASKLQATLVPSLMPRGLDPYLLLEERNRRVEQRIAWRMEELGETLSTAGGGGDGAKSVPGLTNISYNGRPLTWDGQPISDNQVKTVIELRMLKLRDKQKLMREDLVRDMNAASQLPSERSDFRRFRSFALRDARQIEEAERIQRLERERQSKDKHLAYVKGICDHGRLLIRSAHESQDKAKRLGASVLAAHRNQEKEEAKRLAQLSKDRLKALKADDEAGYRALLDQAKDTRITHLLKRTDTYLDSLASQIKVQKQDVDGGGLPRKKGADLEPEQNKESEEDGEKMDYQSLTHQIKEKVTEQASILTGGRLKSYQVQGLEWMVSLYNNKLNGILADEMGLGKTIQTLSLITYLIEKKQENGPYLVLVPLSTLTNWTSEFTKWAPTVRTLVLKGDKQSRKLLADRVKRVDFQVLLTTYEYVIREVGVLSKIKWHHMIIDEGHRMKNAKSKLATMLNERYSTKYRIILTGTPLQNNIPELWALLNFVLPKVFNSPKSFDEWFNAPFAGTGGEKADMNEEEKLLVVKGLHKVLRPFLLRRLKKDVEADLPDKTEKIIKVKLSGLQSVLYNHMRVHGKLIFDEGTANGRNPAALQNMVIQLRKICQHPFVFEATDNDIMNHLRMTASKYYKTDDELVTASLRRVAGKFELLERILPKMFATGHKVLIFFQWTTVMTLAQEWMTLKGWKNCRLDGSTSADVRQDLLSTFNDPSYGYQVFLLSTRAGGLGLNLQSADTVILYDSDYNPHADQQAQDRAHRIGQKKEVRVLRLVTSNSVEEGIVEIAKRKLAMDGQIIQAGKFDGHSSAEERDNFLRTLLDRENEDAEEDAEPDEETLNEILARSEEEMEIFAKMDAERKQSELDGLPRLITKEELPEAYTRDYPPPSQLALDVIEEDLGRGQRSRTSVNYQEEQNELDELLMEPVSDNEDAAPTRRSRKLKAKLPSAAPSQNNSRLGSPSKFKSEMDDDNDSAVGNTARGRKRKETSMTASNADDDVKDVKPIKRARVNTNAGGPRDMTLELATMRAVMNKINNYKNAQGEDIVWPFRNKVPVETPLYYEVIKRPMWMGKIRNQITRYTSLEDFRRDLAQIWENAITFNQETAEVHQWALELRGVFEQAWAERMAEYEAQRRARDEADGNIDSDANANANAEDEDVAMTPAASSTTGAGDDVSYSGASGNRPRLNLTLNRNMNSNTASPAPSGRGRGGSRGRGGRGRGGARSGRKRIMDSDDAEDDQDAEDAEDSDDD</sequence>
<dbReference type="GO" id="GO:0006338">
    <property type="term" value="P:chromatin remodeling"/>
    <property type="evidence" value="ECO:0007669"/>
    <property type="project" value="UniProtKB-ARBA"/>
</dbReference>
<dbReference type="CDD" id="cd18793">
    <property type="entry name" value="SF2_C_SNF"/>
    <property type="match status" value="1"/>
</dbReference>
<dbReference type="Pfam" id="PF08880">
    <property type="entry name" value="QLQ"/>
    <property type="match status" value="1"/>
</dbReference>
<feature type="compositionally biased region" description="Acidic residues" evidence="11">
    <location>
        <begin position="1185"/>
        <end position="1196"/>
    </location>
</feature>
<evidence type="ECO:0000259" key="15">
    <source>
        <dbReference type="PROSITE" id="PS51204"/>
    </source>
</evidence>
<evidence type="ECO:0000259" key="14">
    <source>
        <dbReference type="PROSITE" id="PS51194"/>
    </source>
</evidence>
<keyword evidence="2" id="KW-0547">Nucleotide-binding</keyword>
<dbReference type="OrthoDB" id="5857104at2759"/>
<evidence type="ECO:0000256" key="3">
    <source>
        <dbReference type="ARBA" id="ARBA00022801"/>
    </source>
</evidence>
<dbReference type="InterPro" id="IPR014978">
    <property type="entry name" value="Gln-Leu-Gln_QLQ"/>
</dbReference>
<dbReference type="Gene3D" id="3.40.50.300">
    <property type="entry name" value="P-loop containing nucleotide triphosphate hydrolases"/>
    <property type="match status" value="1"/>
</dbReference>
<keyword evidence="6 9" id="KW-0103">Bromodomain</keyword>
<keyword evidence="4" id="KW-0067">ATP-binding</keyword>
<feature type="compositionally biased region" description="Polar residues" evidence="11">
    <location>
        <begin position="1214"/>
        <end position="1223"/>
    </location>
</feature>
<feature type="region of interest" description="Disordered" evidence="11">
    <location>
        <begin position="1185"/>
        <end position="1268"/>
    </location>
</feature>
<dbReference type="EMBL" id="BLZA01000040">
    <property type="protein sequence ID" value="GHJ89232.1"/>
    <property type="molecule type" value="Genomic_DNA"/>
</dbReference>
<keyword evidence="7" id="KW-0804">Transcription</keyword>
<feature type="domain" description="QLQ" evidence="16">
    <location>
        <begin position="151"/>
        <end position="186"/>
    </location>
</feature>
<evidence type="ECO:0000259" key="12">
    <source>
        <dbReference type="PROSITE" id="PS50014"/>
    </source>
</evidence>
<evidence type="ECO:0000313" key="17">
    <source>
        <dbReference type="EMBL" id="GHJ89232.1"/>
    </source>
</evidence>
<feature type="domain" description="Helicase ATP-binding" evidence="13">
    <location>
        <begin position="595"/>
        <end position="760"/>
    </location>
</feature>
<dbReference type="InterPro" id="IPR038718">
    <property type="entry name" value="SNF2-like_sf"/>
</dbReference>
<keyword evidence="10" id="KW-0175">Coiled coil</keyword>
<dbReference type="SUPFAM" id="SSF52540">
    <property type="entry name" value="P-loop containing nucleoside triphosphate hydrolases"/>
    <property type="match status" value="2"/>
</dbReference>
<dbReference type="CDD" id="cd04369">
    <property type="entry name" value="Bromodomain"/>
    <property type="match status" value="1"/>
</dbReference>
<feature type="compositionally biased region" description="Low complexity" evidence="11">
    <location>
        <begin position="1406"/>
        <end position="1416"/>
    </location>
</feature>
<feature type="compositionally biased region" description="Polar residues" evidence="11">
    <location>
        <begin position="1"/>
        <end position="16"/>
    </location>
</feature>
<name>A0A8H3YII5_9TREE</name>
<dbReference type="InterPro" id="IPR049730">
    <property type="entry name" value="SNF2/RAD54-like_C"/>
</dbReference>
<keyword evidence="8" id="KW-0539">Nucleus</keyword>
<dbReference type="SUPFAM" id="SSF47370">
    <property type="entry name" value="Bromodomain"/>
    <property type="match status" value="1"/>
</dbReference>
<evidence type="ECO:0000256" key="9">
    <source>
        <dbReference type="PROSITE-ProRule" id="PRU00035"/>
    </source>
</evidence>
<dbReference type="Gene3D" id="1.20.920.10">
    <property type="entry name" value="Bromodomain-like"/>
    <property type="match status" value="1"/>
</dbReference>
<evidence type="ECO:0000256" key="1">
    <source>
        <dbReference type="ARBA" id="ARBA00004123"/>
    </source>
</evidence>
<dbReference type="Pfam" id="PF00176">
    <property type="entry name" value="SNF2-rel_dom"/>
    <property type="match status" value="1"/>
</dbReference>
<dbReference type="InterPro" id="IPR001650">
    <property type="entry name" value="Helicase_C-like"/>
</dbReference>
<dbReference type="InterPro" id="IPR029295">
    <property type="entry name" value="SnAC"/>
</dbReference>
<dbReference type="SMART" id="SM00951">
    <property type="entry name" value="QLQ"/>
    <property type="match status" value="1"/>
</dbReference>
<feature type="region of interest" description="Disordered" evidence="11">
    <location>
        <begin position="1397"/>
        <end position="1514"/>
    </location>
</feature>
<feature type="region of interest" description="Disordered" evidence="11">
    <location>
        <begin position="1"/>
        <end position="50"/>
    </location>
</feature>
<dbReference type="PROSITE" id="PS50014">
    <property type="entry name" value="BROMODOMAIN_2"/>
    <property type="match status" value="1"/>
</dbReference>
<dbReference type="InterPro" id="IPR014001">
    <property type="entry name" value="Helicase_ATP-bd"/>
</dbReference>
<dbReference type="GO" id="GO:0042393">
    <property type="term" value="F:histone binding"/>
    <property type="evidence" value="ECO:0007669"/>
    <property type="project" value="InterPro"/>
</dbReference>
<feature type="domain" description="Helicase C-terminal" evidence="14">
    <location>
        <begin position="918"/>
        <end position="1104"/>
    </location>
</feature>
<dbReference type="Pfam" id="PF00271">
    <property type="entry name" value="Helicase_C"/>
    <property type="match status" value="1"/>
</dbReference>
<dbReference type="Gene3D" id="3.40.50.10810">
    <property type="entry name" value="Tandem AAA-ATPase domain"/>
    <property type="match status" value="1"/>
</dbReference>
<evidence type="ECO:0000259" key="16">
    <source>
        <dbReference type="PROSITE" id="PS51666"/>
    </source>
</evidence>
<feature type="domain" description="HSA" evidence="15">
    <location>
        <begin position="415"/>
        <end position="487"/>
    </location>
</feature>
<evidence type="ECO:0000256" key="11">
    <source>
        <dbReference type="SAM" id="MobiDB-lite"/>
    </source>
</evidence>
<organism evidence="17 18">
    <name type="scientific">Naganishia liquefaciens</name>
    <dbReference type="NCBI Taxonomy" id="104408"/>
    <lineage>
        <taxon>Eukaryota</taxon>
        <taxon>Fungi</taxon>
        <taxon>Dikarya</taxon>
        <taxon>Basidiomycota</taxon>
        <taxon>Agaricomycotina</taxon>
        <taxon>Tremellomycetes</taxon>
        <taxon>Filobasidiales</taxon>
        <taxon>Filobasidiaceae</taxon>
        <taxon>Naganishia</taxon>
    </lineage>
</organism>
<dbReference type="InterPro" id="IPR036427">
    <property type="entry name" value="Bromodomain-like_sf"/>
</dbReference>
<evidence type="ECO:0000256" key="6">
    <source>
        <dbReference type="ARBA" id="ARBA00023117"/>
    </source>
</evidence>
<dbReference type="PROSITE" id="PS51194">
    <property type="entry name" value="HELICASE_CTER"/>
    <property type="match status" value="1"/>
</dbReference>
<feature type="domain" description="Bromo" evidence="12">
    <location>
        <begin position="1305"/>
        <end position="1372"/>
    </location>
</feature>
<feature type="compositionally biased region" description="Pro residues" evidence="11">
    <location>
        <begin position="136"/>
        <end position="147"/>
    </location>
</feature>
<protein>
    <recommendedName>
        <fullName evidence="19">ATP-dependent helicase</fullName>
    </recommendedName>
</protein>
<feature type="region of interest" description="Disordered" evidence="11">
    <location>
        <begin position="126"/>
        <end position="149"/>
    </location>
</feature>
<evidence type="ECO:0000256" key="10">
    <source>
        <dbReference type="SAM" id="Coils"/>
    </source>
</evidence>
<feature type="compositionally biased region" description="Basic and acidic residues" evidence="11">
    <location>
        <begin position="539"/>
        <end position="550"/>
    </location>
</feature>
<evidence type="ECO:0000256" key="7">
    <source>
        <dbReference type="ARBA" id="ARBA00023163"/>
    </source>
</evidence>
<feature type="region of interest" description="Disordered" evidence="11">
    <location>
        <begin position="211"/>
        <end position="233"/>
    </location>
</feature>
<dbReference type="InterPro" id="IPR000330">
    <property type="entry name" value="SNF2_N"/>
</dbReference>
<comment type="caution">
    <text evidence="17">The sequence shown here is derived from an EMBL/GenBank/DDBJ whole genome shotgun (WGS) entry which is preliminary data.</text>
</comment>
<dbReference type="Pfam" id="PF00439">
    <property type="entry name" value="Bromodomain"/>
    <property type="match status" value="1"/>
</dbReference>
<reference evidence="17" key="1">
    <citation type="submission" date="2020-07" db="EMBL/GenBank/DDBJ databases">
        <title>Draft Genome Sequence of a Deep-Sea Yeast, Naganishia (Cryptococcus) liquefaciens strain N6.</title>
        <authorList>
            <person name="Han Y.W."/>
            <person name="Kajitani R."/>
            <person name="Morimoto H."/>
            <person name="Parhat M."/>
            <person name="Tsubouchi H."/>
            <person name="Bakenova O."/>
            <person name="Ogata M."/>
            <person name="Argunhan B."/>
            <person name="Aoki R."/>
            <person name="Kajiwara S."/>
            <person name="Itoh T."/>
            <person name="Iwasaki H."/>
        </authorList>
    </citation>
    <scope>NUCLEOTIDE SEQUENCE</scope>
    <source>
        <strain evidence="17">N6</strain>
    </source>
</reference>